<dbReference type="PANTHER" id="PTHR38827">
    <property type="entry name" value="T. BRUCEI SPP.-SPECIFIC PROTEIN-RELATED"/>
    <property type="match status" value="1"/>
</dbReference>
<protein>
    <submittedName>
        <fullName evidence="1">Uncharacterized protein</fullName>
    </submittedName>
</protein>
<evidence type="ECO:0000313" key="1">
    <source>
        <dbReference type="EMBL" id="CCC94587.1"/>
    </source>
</evidence>
<sequence length="105" mass="11632">MFGRRVYASASVPRRMWPALHIQSSAQSNRILPSLAALRPAIARHDALESALLTGVSEVGRCGTPSALYVDILGWRGSDILSVIDIHWFQPHKIIPPFMAEYNAH</sequence>
<reference evidence="1" key="1">
    <citation type="journal article" date="2012" name="Proc. Natl. Acad. Sci. U.S.A.">
        <title>Antigenic diversity is generated by distinct evolutionary mechanisms in African trypanosome species.</title>
        <authorList>
            <person name="Jackson A.P."/>
            <person name="Berry A."/>
            <person name="Aslett M."/>
            <person name="Allison H.C."/>
            <person name="Burton P."/>
            <person name="Vavrova-Anderson J."/>
            <person name="Brown R."/>
            <person name="Browne H."/>
            <person name="Corton N."/>
            <person name="Hauser H."/>
            <person name="Gamble J."/>
            <person name="Gilderthorp R."/>
            <person name="Marcello L."/>
            <person name="McQuillan J."/>
            <person name="Otto T.D."/>
            <person name="Quail M.A."/>
            <person name="Sanders M.J."/>
            <person name="van Tonder A."/>
            <person name="Ginger M.L."/>
            <person name="Field M.C."/>
            <person name="Barry J.D."/>
            <person name="Hertz-Fowler C."/>
            <person name="Berriman M."/>
        </authorList>
    </citation>
    <scope>NUCLEOTIDE SEQUENCE</scope>
    <source>
        <strain evidence="1">IL3000</strain>
    </source>
</reference>
<name>G0UYW9_TRYCI</name>
<dbReference type="PANTHER" id="PTHR38827:SF1">
    <property type="entry name" value="T. BRUCEI SPP.-SPECIFIC PROTEIN"/>
    <property type="match status" value="1"/>
</dbReference>
<gene>
    <name evidence="1" type="ORF">TCIL3000_10_13720</name>
</gene>
<dbReference type="AlphaFoldDB" id="G0UYW9"/>
<accession>G0UYW9</accession>
<organism evidence="1">
    <name type="scientific">Trypanosoma congolense (strain IL3000)</name>
    <dbReference type="NCBI Taxonomy" id="1068625"/>
    <lineage>
        <taxon>Eukaryota</taxon>
        <taxon>Discoba</taxon>
        <taxon>Euglenozoa</taxon>
        <taxon>Kinetoplastea</taxon>
        <taxon>Metakinetoplastina</taxon>
        <taxon>Trypanosomatida</taxon>
        <taxon>Trypanosomatidae</taxon>
        <taxon>Trypanosoma</taxon>
        <taxon>Nannomonas</taxon>
    </lineage>
</organism>
<proteinExistence type="predicted"/>
<dbReference type="VEuPathDB" id="TriTrypDB:TcIL3000_10_13720"/>
<dbReference type="EMBL" id="HE575323">
    <property type="protein sequence ID" value="CCC94587.1"/>
    <property type="molecule type" value="Genomic_DNA"/>
</dbReference>